<evidence type="ECO:0000313" key="5">
    <source>
        <dbReference type="Proteomes" id="UP000054995"/>
    </source>
</evidence>
<dbReference type="PROSITE" id="PS50948">
    <property type="entry name" value="PAN"/>
    <property type="match status" value="3"/>
</dbReference>
<dbReference type="Pfam" id="PF00024">
    <property type="entry name" value="PAN_1"/>
    <property type="match status" value="5"/>
</dbReference>
<evidence type="ECO:0000256" key="2">
    <source>
        <dbReference type="SAM" id="SignalP"/>
    </source>
</evidence>
<gene>
    <name evidence="4" type="ORF">T4D_5840</name>
</gene>
<organism evidence="4 5">
    <name type="scientific">Trichinella pseudospiralis</name>
    <name type="common">Parasitic roundworm</name>
    <dbReference type="NCBI Taxonomy" id="6337"/>
    <lineage>
        <taxon>Eukaryota</taxon>
        <taxon>Metazoa</taxon>
        <taxon>Ecdysozoa</taxon>
        <taxon>Nematoda</taxon>
        <taxon>Enoplea</taxon>
        <taxon>Dorylaimia</taxon>
        <taxon>Trichinellida</taxon>
        <taxon>Trichinellidae</taxon>
        <taxon>Trichinella</taxon>
    </lineage>
</organism>
<accession>A0A0V1FQU3</accession>
<dbReference type="SMART" id="SM00473">
    <property type="entry name" value="PAN_AP"/>
    <property type="match status" value="13"/>
</dbReference>
<sequence length="1765" mass="201196">LLKRMHHRTKTVFLLLLLQFVRCEELQMYIDIVGANCHVERLNAQTSTIKSVEADLATETLSSCIGLCKSFEEENGPAYLTDDNTSNHFFIKSCQSKNADAHSTETVKDNIFLPVTLETCEVEYYIGNSVYGFGYLEESDEINNLENCLSLCHMLADENDCTAVEYLEDSRKCRLFKSAIVQHAQTYDGLFAKIIDCHEDTLANVNEPEESENLPESEIFLEEPETTKNGTVALVSLYERCDVTYHATKENFGFKTFKEIKGIKSLSTCLFLCRVEETCKAVLFAPKDKMCQITEKSDPTSKVEKSDNQLFVQIIVCEKDRVQERLHNPLPIKYYLPEMEEVCKIEFYVLPKLTSWLKIGNSVKASNLIECLQACKVLENIQECSAVNFSLDKECVLLKRGKPEDEYTVLHKSLFGEIVDCFEESIVELSLMRKSIFTLLVYVLLFKVELAEKMSIMVQPLGQMCTVERKYFDIHEALNSRLEQWFSPSTETCISMCCARRANIDCQSIIFKKKESTCIFLNSAFHHYMSTPSTATFDSELYVINSCGNGNEEEEEEEEDDEQPGPSTQREEIVHGRSPNTDDTEDNTGIKVEMKIDVMEETCEVIFERRSEVTGYSYFQETESINSLENCLALCRMSNDPACSAVDFSIDKGECTLLTVNPNALPYPRKRNGDTEDLPLYSDLNEETGYDVSEPSSNQAEMNEDDESKIQLEILQEICKVHFAKGTVISNYKTETVDSLPSCLTSCRLTDSPSVCAAVEYNPFNGQCQLFAFNLKAEKHTKNQENIIPAPFSFRDDPVTLSSEESLQNYEAEERGEDEEEEEEEEEEAVRTGTLLLYSLLQRCDVRYYNKRNITGFKKKWEKANVRHLTACVTCCRIELQCSAVMFSSTDRVCGFYSTSEDEVVEKNSENAFVEIVDCRLDRLHERYRNPPFMKYFLPTLEELCTIEFYTLTALSEWKTIGLPVNATNLINCFEACRVTASSEHCSAVNFLLNGECILLQKATPDDMYDVQPNIAEQFMIYVRPLEKLCTVEKKLIETSLIAESLIEQWSMANLEMCISACIIRRSGIPCQSVVFDSQQDHNCKLLDNSFLQTSSAHHGSSPQSELYIIHSCDRAIQSLDENLVIPTQMQLEITQESCTLFFLRERTATGFSYFHQDFAHTLNNCLALCRMTFEPFECMAVDYNSANNQCVLLKLNPDAFPYARQHGKFQQIGDNTGVEARMNLNVLQESCLVYFLREASVTGYSFFNQETSIDSLKNCITLCRLADAQHDCTAVHFTADSKECTLLRVNPNADPYTRQPQSEFVVIGDCAPKNLSLIKSTVAIYQMLEECNGNYYKDAVIPGFNDVQKIKNINSFPRCLHHCRVEALTETCDAVLFSKEEKKCTLFKRDGDMAANKTAEEIFIELTDCHDDRSEERKYNPAPLKYYFPEEKEICLIEFYVQRTISSWSQINELQNVTSMRTCMEECRSKQQSQSEKCAAFNINNDRKCRLFKKDGTAPLYTVMDGGIFGEILLCYPGNMLAFSEKVLIYLNSTDSLSVVERKALNLAQIFYNLTQALPFYLLASDSLRDCIVLCCNEGTCKSVIYSNRESRCLLLQNSFNDHQSKLFRLKNRPQLYAVHTCNQSASAIPDVTRTVQEEELFLLPSYDYLPSSSEEEAANISEYPSESEASEILTEDVQRNETCYVAQSGAESEELTDDSDQFQLSTMLPDNHIAERSVAIYQLFEECHVNFLLKGEVVVGYKDLCISDRSNERLENAPPLREY</sequence>
<feature type="compositionally biased region" description="Acidic residues" evidence="1">
    <location>
        <begin position="814"/>
        <end position="828"/>
    </location>
</feature>
<name>A0A0V1FQU3_TRIPS</name>
<comment type="caution">
    <text evidence="4">The sequence shown here is derived from an EMBL/GenBank/DDBJ whole genome shotgun (WGS) entry which is preliminary data.</text>
</comment>
<feature type="domain" description="Apple" evidence="3">
    <location>
        <begin position="1030"/>
        <end position="1113"/>
    </location>
</feature>
<proteinExistence type="predicted"/>
<keyword evidence="5" id="KW-1185">Reference proteome</keyword>
<protein>
    <recommendedName>
        <fullName evidence="3">Apple domain-containing protein</fullName>
    </recommendedName>
</protein>
<feature type="region of interest" description="Disordered" evidence="1">
    <location>
        <begin position="549"/>
        <end position="589"/>
    </location>
</feature>
<dbReference type="OrthoDB" id="5920180at2759"/>
<keyword evidence="2" id="KW-0732">Signal</keyword>
<feature type="compositionally biased region" description="Acidic residues" evidence="1">
    <location>
        <begin position="551"/>
        <end position="563"/>
    </location>
</feature>
<dbReference type="InterPro" id="IPR003609">
    <property type="entry name" value="Pan_app"/>
</dbReference>
<dbReference type="Gene3D" id="3.50.4.10">
    <property type="entry name" value="Hepatocyte Growth Factor"/>
    <property type="match status" value="1"/>
</dbReference>
<feature type="domain" description="Apple" evidence="3">
    <location>
        <begin position="1436"/>
        <end position="1516"/>
    </location>
</feature>
<evidence type="ECO:0000256" key="1">
    <source>
        <dbReference type="SAM" id="MobiDB-lite"/>
    </source>
</evidence>
<feature type="non-terminal residue" evidence="4">
    <location>
        <position position="1765"/>
    </location>
</feature>
<dbReference type="Proteomes" id="UP000054995">
    <property type="component" value="Unassembled WGS sequence"/>
</dbReference>
<feature type="region of interest" description="Disordered" evidence="1">
    <location>
        <begin position="685"/>
        <end position="704"/>
    </location>
</feature>
<feature type="region of interest" description="Disordered" evidence="1">
    <location>
        <begin position="805"/>
        <end position="828"/>
    </location>
</feature>
<dbReference type="EMBL" id="JYDT01000043">
    <property type="protein sequence ID" value="KRY88375.1"/>
    <property type="molecule type" value="Genomic_DNA"/>
</dbReference>
<reference evidence="4 5" key="1">
    <citation type="submission" date="2015-01" db="EMBL/GenBank/DDBJ databases">
        <title>Evolution of Trichinella species and genotypes.</title>
        <authorList>
            <person name="Korhonen P.K."/>
            <person name="Edoardo P."/>
            <person name="Giuseppe L.R."/>
            <person name="Gasser R.B."/>
        </authorList>
    </citation>
    <scope>NUCLEOTIDE SEQUENCE [LARGE SCALE GENOMIC DNA]</scope>
    <source>
        <strain evidence="4">ISS470</strain>
    </source>
</reference>
<feature type="chain" id="PRO_5006878170" description="Apple domain-containing protein" evidence="2">
    <location>
        <begin position="24"/>
        <end position="1765"/>
    </location>
</feature>
<feature type="domain" description="Apple" evidence="3">
    <location>
        <begin position="1332"/>
        <end position="1410"/>
    </location>
</feature>
<evidence type="ECO:0000259" key="3">
    <source>
        <dbReference type="PROSITE" id="PS50948"/>
    </source>
</evidence>
<feature type="non-terminal residue" evidence="4">
    <location>
        <position position="1"/>
    </location>
</feature>
<evidence type="ECO:0000313" key="4">
    <source>
        <dbReference type="EMBL" id="KRY88375.1"/>
    </source>
</evidence>
<dbReference type="SUPFAM" id="SSF57414">
    <property type="entry name" value="Hairpin loop containing domain-like"/>
    <property type="match status" value="2"/>
</dbReference>
<feature type="signal peptide" evidence="2">
    <location>
        <begin position="1"/>
        <end position="23"/>
    </location>
</feature>